<dbReference type="SUPFAM" id="SSF52540">
    <property type="entry name" value="P-loop containing nucleoside triphosphate hydrolases"/>
    <property type="match status" value="1"/>
</dbReference>
<comment type="caution">
    <text evidence="4">The sequence shown here is derived from an EMBL/GenBank/DDBJ whole genome shotgun (WGS) entry which is preliminary data.</text>
</comment>
<evidence type="ECO:0000313" key="4">
    <source>
        <dbReference type="EMBL" id="KAH6603173.1"/>
    </source>
</evidence>
<gene>
    <name evidence="4" type="ORF">Trco_007948</name>
</gene>
<protein>
    <submittedName>
        <fullName evidence="4">Purine and uridine phosphorylase</fullName>
    </submittedName>
</protein>
<feature type="repeat" description="ANK" evidence="2">
    <location>
        <begin position="868"/>
        <end position="900"/>
    </location>
</feature>
<dbReference type="AlphaFoldDB" id="A0A9P8TSK8"/>
<dbReference type="PROSITE" id="PS50837">
    <property type="entry name" value="NACHT"/>
    <property type="match status" value="1"/>
</dbReference>
<dbReference type="GO" id="GO:0009116">
    <property type="term" value="P:nucleoside metabolic process"/>
    <property type="evidence" value="ECO:0007669"/>
    <property type="project" value="InterPro"/>
</dbReference>
<dbReference type="SMART" id="SM00248">
    <property type="entry name" value="ANK"/>
    <property type="match status" value="4"/>
</dbReference>
<dbReference type="Pfam" id="PF24883">
    <property type="entry name" value="NPHP3_N"/>
    <property type="match status" value="1"/>
</dbReference>
<dbReference type="InterPro" id="IPR056884">
    <property type="entry name" value="NPHP3-like_N"/>
</dbReference>
<sequence length="1041" mass="116853">MTPNPHDYTIGWVCALYTEYVAARVVLDKEHEDPDPGVLLPVDTNEYTLGTIGRHNIVIAALTKGEYGTVSVANVATNLLNSFPNVRIALLVGIGGGAPSIQHDIRLGDVVVGTPCDRYCGVVEYDFGKAVQGQSFNHTRLLSEPPAVLRAAVTGVETKYSTNERRLEKAMADILTRSHNLRGKYKRPNTATDKLFKAHIIHKSGGCAEICAKQESNLVKRHERTKNEDNPAIHFGLIASGSQLMNDALVRDKLAAESNILCFETAAAGLMNSFPCLVIRGICDYSDSHKNKEWHQYAALAAAAFARDLIDHLLPNKVNEEGQIRERLPMIGKHTCKTEASIRIAKSRLDKAEDDNIRKWLPGADYRLQQRDTLERRHGGTEGWFLNAPEYHVWLQRISHVLYCPGIPGAGKTVLASAVVADVEDRFKQDATVAVAYIYFSSNQQCSQDLGSLMTSLLKQLSQRAPLLPETLRSLYKTYGKETKKPSRSEILSALRSVTDLFYRTFIIIDGFDKCQASVRSEFLSDFAKPGYWSRVNLCITSRPLPEIKAEIGTRFSYYNHLPIAAHKEDVHRYVDSHISRLQEFVRGDVKLQEKIKTDVSRAAGGVFLLAQLYFESLTDKVSRKELRQALEGIQTNHIPKTQLEILTSAYDSAMERIMGQKEDFRRLAERVLSWIVYAKRQLTLKELQTALAVEVGQPSLGEKEIANDKLLTSACCGLVVVNENEGTVQLVHHTADEYFDRMRYHWFPEQEFYITKVCLTYLSSDKFENGPRRHHDHPLYAYAASQWGHHARRAPNRTKDGASMEELVTTFFESPSRVANMVKHVFPTGMEGLEHIAGIHLAVYFRLGSIIRALVQHGHDPNVQDHVGRTPLSFAAEEGHVGVVMALLYYGANPNIKSTKYECISRRGDQVVREVGRTPLSFAAEEGRLRAVTHLLAHKDILVNSADECHRTPFYWAVRNGHKSVAELLQRHGGSLAPTEDIRILDRCTQPALPVIGNHISCQHPATMWFSGDGEIIEVGKQKQSDGWDYRRRNLTKAHI</sequence>
<dbReference type="Gene3D" id="3.40.50.1580">
    <property type="entry name" value="Nucleoside phosphorylase domain"/>
    <property type="match status" value="1"/>
</dbReference>
<proteinExistence type="predicted"/>
<dbReference type="InterPro" id="IPR002110">
    <property type="entry name" value="Ankyrin_rpt"/>
</dbReference>
<dbReference type="GO" id="GO:0003824">
    <property type="term" value="F:catalytic activity"/>
    <property type="evidence" value="ECO:0007669"/>
    <property type="project" value="InterPro"/>
</dbReference>
<dbReference type="EMBL" id="JAIWOZ010000007">
    <property type="protein sequence ID" value="KAH6603173.1"/>
    <property type="molecule type" value="Genomic_DNA"/>
</dbReference>
<keyword evidence="2" id="KW-0040">ANK repeat</keyword>
<dbReference type="PANTHER" id="PTHR46082">
    <property type="entry name" value="ATP/GTP-BINDING PROTEIN-RELATED"/>
    <property type="match status" value="1"/>
</dbReference>
<dbReference type="Proteomes" id="UP000827724">
    <property type="component" value="Unassembled WGS sequence"/>
</dbReference>
<dbReference type="SUPFAM" id="SSF48403">
    <property type="entry name" value="Ankyrin repeat"/>
    <property type="match status" value="1"/>
</dbReference>
<feature type="repeat" description="ANK" evidence="2">
    <location>
        <begin position="916"/>
        <end position="949"/>
    </location>
</feature>
<evidence type="ECO:0000256" key="1">
    <source>
        <dbReference type="ARBA" id="ARBA00022737"/>
    </source>
</evidence>
<keyword evidence="1" id="KW-0677">Repeat</keyword>
<dbReference type="InterPro" id="IPR027417">
    <property type="entry name" value="P-loop_NTPase"/>
</dbReference>
<evidence type="ECO:0000313" key="5">
    <source>
        <dbReference type="Proteomes" id="UP000827724"/>
    </source>
</evidence>
<dbReference type="InterPro" id="IPR054471">
    <property type="entry name" value="GPIID_WHD"/>
</dbReference>
<keyword evidence="5" id="KW-1185">Reference proteome</keyword>
<dbReference type="SUPFAM" id="SSF53167">
    <property type="entry name" value="Purine and uridine phosphorylases"/>
    <property type="match status" value="1"/>
</dbReference>
<organism evidence="4 5">
    <name type="scientific">Trichoderma cornu-damae</name>
    <dbReference type="NCBI Taxonomy" id="654480"/>
    <lineage>
        <taxon>Eukaryota</taxon>
        <taxon>Fungi</taxon>
        <taxon>Dikarya</taxon>
        <taxon>Ascomycota</taxon>
        <taxon>Pezizomycotina</taxon>
        <taxon>Sordariomycetes</taxon>
        <taxon>Hypocreomycetidae</taxon>
        <taxon>Hypocreales</taxon>
        <taxon>Hypocreaceae</taxon>
        <taxon>Trichoderma</taxon>
    </lineage>
</organism>
<dbReference type="Pfam" id="PF12796">
    <property type="entry name" value="Ank_2"/>
    <property type="match status" value="1"/>
</dbReference>
<accession>A0A9P8TSK8</accession>
<dbReference type="PROSITE" id="PS50088">
    <property type="entry name" value="ANK_REPEAT"/>
    <property type="match status" value="2"/>
</dbReference>
<name>A0A9P8TSK8_9HYPO</name>
<dbReference type="Gene3D" id="1.25.40.20">
    <property type="entry name" value="Ankyrin repeat-containing domain"/>
    <property type="match status" value="2"/>
</dbReference>
<dbReference type="InterPro" id="IPR036770">
    <property type="entry name" value="Ankyrin_rpt-contain_sf"/>
</dbReference>
<dbReference type="Pfam" id="PF22939">
    <property type="entry name" value="WHD_GPIID"/>
    <property type="match status" value="1"/>
</dbReference>
<reference evidence="4" key="1">
    <citation type="submission" date="2021-08" db="EMBL/GenBank/DDBJ databases">
        <title>Chromosome-Level Trichoderma cornu-damae using Hi-C Data.</title>
        <authorList>
            <person name="Kim C.S."/>
        </authorList>
    </citation>
    <scope>NUCLEOTIDE SEQUENCE</scope>
    <source>
        <strain evidence="4">KA19-0412C</strain>
    </source>
</reference>
<evidence type="ECO:0000256" key="2">
    <source>
        <dbReference type="PROSITE-ProRule" id="PRU00023"/>
    </source>
</evidence>
<feature type="domain" description="NACHT" evidence="3">
    <location>
        <begin position="400"/>
        <end position="544"/>
    </location>
</feature>
<evidence type="ECO:0000259" key="3">
    <source>
        <dbReference type="PROSITE" id="PS50837"/>
    </source>
</evidence>
<dbReference type="OrthoDB" id="1577640at2759"/>
<dbReference type="Gene3D" id="3.40.50.300">
    <property type="entry name" value="P-loop containing nucleotide triphosphate hydrolases"/>
    <property type="match status" value="1"/>
</dbReference>
<dbReference type="PROSITE" id="PS50297">
    <property type="entry name" value="ANK_REP_REGION"/>
    <property type="match status" value="1"/>
</dbReference>
<dbReference type="InterPro" id="IPR035994">
    <property type="entry name" value="Nucleoside_phosphorylase_sf"/>
</dbReference>
<dbReference type="PANTHER" id="PTHR46082:SF11">
    <property type="entry name" value="AAA+ ATPASE DOMAIN-CONTAINING PROTEIN-RELATED"/>
    <property type="match status" value="1"/>
</dbReference>
<dbReference type="InterPro" id="IPR007111">
    <property type="entry name" value="NACHT_NTPase"/>
</dbReference>
<dbReference type="InterPro" id="IPR053137">
    <property type="entry name" value="NLR-like"/>
</dbReference>